<feature type="transmembrane region" description="Helical" evidence="1">
    <location>
        <begin position="195"/>
        <end position="220"/>
    </location>
</feature>
<organism evidence="2 3">
    <name type="scientific">Chlorella sorokiniana</name>
    <name type="common">Freshwater green alga</name>
    <dbReference type="NCBI Taxonomy" id="3076"/>
    <lineage>
        <taxon>Eukaryota</taxon>
        <taxon>Viridiplantae</taxon>
        <taxon>Chlorophyta</taxon>
        <taxon>core chlorophytes</taxon>
        <taxon>Trebouxiophyceae</taxon>
        <taxon>Chlorellales</taxon>
        <taxon>Chlorellaceae</taxon>
        <taxon>Chlorella clade</taxon>
        <taxon>Chlorella</taxon>
    </lineage>
</organism>
<reference evidence="2 3" key="1">
    <citation type="journal article" date="2018" name="Plant J.">
        <title>Genome sequences of Chlorella sorokiniana UTEX 1602 and Micractinium conductrix SAG 241.80: implications to maltose excretion by a green alga.</title>
        <authorList>
            <person name="Arriola M.B."/>
            <person name="Velmurugan N."/>
            <person name="Zhang Y."/>
            <person name="Plunkett M.H."/>
            <person name="Hondzo H."/>
            <person name="Barney B.M."/>
        </authorList>
    </citation>
    <scope>NUCLEOTIDE SEQUENCE [LARGE SCALE GENOMIC DNA]</scope>
    <source>
        <strain evidence="3">UTEX 1602</strain>
    </source>
</reference>
<feature type="transmembrane region" description="Helical" evidence="1">
    <location>
        <begin position="136"/>
        <end position="159"/>
    </location>
</feature>
<protein>
    <submittedName>
        <fullName evidence="2">Inner membrane</fullName>
    </submittedName>
</protein>
<evidence type="ECO:0000313" key="2">
    <source>
        <dbReference type="EMBL" id="PRW45658.1"/>
    </source>
</evidence>
<dbReference type="AlphaFoldDB" id="A0A2P6TMU3"/>
<dbReference type="Proteomes" id="UP000239899">
    <property type="component" value="Unassembled WGS sequence"/>
</dbReference>
<dbReference type="OrthoDB" id="10617396at2759"/>
<accession>A0A2P6TMU3</accession>
<keyword evidence="1" id="KW-1133">Transmembrane helix</keyword>
<proteinExistence type="predicted"/>
<sequence length="260" mass="27920">MAVSALTSAVCNGGAVLSLSSHILAHICATVPVCAAIVAAACGALHRLLRCACRATYGQASTEQQLVTLMHVLFAVLYSLQLIPYTYFVCVLLFSDSFFLSLLRWHEVPLAILMRHSVQYAVEAALRAAVRPNPLLLLHHACSLAIIAVAFYSTTVIIFVLKLGLILDCMATYEGLLFATLAARKLGARRRTTRALMAAGLGLYAATRVLQLVALIPLFVGSYGPLSGCGGLGMWWAMLALTSLLLLIQLYTFAICESTN</sequence>
<dbReference type="EMBL" id="LHPG02000011">
    <property type="protein sequence ID" value="PRW45658.1"/>
    <property type="molecule type" value="Genomic_DNA"/>
</dbReference>
<feature type="transmembrane region" description="Helical" evidence="1">
    <location>
        <begin position="23"/>
        <end position="45"/>
    </location>
</feature>
<keyword evidence="1" id="KW-0812">Transmembrane</keyword>
<name>A0A2P6TMU3_CHLSO</name>
<evidence type="ECO:0000256" key="1">
    <source>
        <dbReference type="SAM" id="Phobius"/>
    </source>
</evidence>
<feature type="transmembrane region" description="Helical" evidence="1">
    <location>
        <begin position="65"/>
        <end position="80"/>
    </location>
</feature>
<keyword evidence="3" id="KW-1185">Reference proteome</keyword>
<gene>
    <name evidence="2" type="ORF">C2E21_5805</name>
</gene>
<comment type="caution">
    <text evidence="2">The sequence shown here is derived from an EMBL/GenBank/DDBJ whole genome shotgun (WGS) entry which is preliminary data.</text>
</comment>
<feature type="transmembrane region" description="Helical" evidence="1">
    <location>
        <begin position="232"/>
        <end position="254"/>
    </location>
</feature>
<evidence type="ECO:0000313" key="3">
    <source>
        <dbReference type="Proteomes" id="UP000239899"/>
    </source>
</evidence>
<keyword evidence="1" id="KW-0472">Membrane</keyword>